<keyword evidence="5 9" id="KW-0169">Cobalamin biosynthesis</keyword>
<comment type="caution">
    <text evidence="9">Lacks conserved residue(s) required for the propagation of feature annotation.</text>
</comment>
<comment type="subcellular location">
    <subcellularLocation>
        <location evidence="1 9">Cell membrane</location>
        <topology evidence="1 9">Multi-pass membrane protein</topology>
    </subcellularLocation>
</comment>
<protein>
    <recommendedName>
        <fullName evidence="9">Cobalamin biosynthesis protein CobD</fullName>
    </recommendedName>
</protein>
<gene>
    <name evidence="9 10" type="primary">cobD</name>
    <name evidence="10" type="ORF">CCE28_04320</name>
</gene>
<comment type="similarity">
    <text evidence="3 9">Belongs to the CobD/CbiB family.</text>
</comment>
<dbReference type="GO" id="GO:0048472">
    <property type="term" value="F:threonine-phosphate decarboxylase activity"/>
    <property type="evidence" value="ECO:0007669"/>
    <property type="project" value="InterPro"/>
</dbReference>
<feature type="transmembrane region" description="Helical" evidence="9">
    <location>
        <begin position="293"/>
        <end position="311"/>
    </location>
</feature>
<evidence type="ECO:0000256" key="9">
    <source>
        <dbReference type="HAMAP-Rule" id="MF_00024"/>
    </source>
</evidence>
<keyword evidence="4 9" id="KW-1003">Cell membrane</keyword>
<evidence type="ECO:0000256" key="7">
    <source>
        <dbReference type="ARBA" id="ARBA00022989"/>
    </source>
</evidence>
<evidence type="ECO:0000256" key="5">
    <source>
        <dbReference type="ARBA" id="ARBA00022573"/>
    </source>
</evidence>
<evidence type="ECO:0000313" key="11">
    <source>
        <dbReference type="Proteomes" id="UP000216024"/>
    </source>
</evidence>
<dbReference type="GO" id="GO:0005886">
    <property type="term" value="C:plasma membrane"/>
    <property type="evidence" value="ECO:0007669"/>
    <property type="project" value="UniProtKB-SubCell"/>
</dbReference>
<evidence type="ECO:0000256" key="6">
    <source>
        <dbReference type="ARBA" id="ARBA00022692"/>
    </source>
</evidence>
<keyword evidence="6 9" id="KW-0812">Transmembrane</keyword>
<dbReference type="RefSeq" id="WP_095131317.1">
    <property type="nucleotide sequence ID" value="NZ_NIBG01000002.1"/>
</dbReference>
<dbReference type="PANTHER" id="PTHR34308">
    <property type="entry name" value="COBALAMIN BIOSYNTHESIS PROTEIN CBIB"/>
    <property type="match status" value="1"/>
</dbReference>
<dbReference type="GO" id="GO:0015420">
    <property type="term" value="F:ABC-type vitamin B12 transporter activity"/>
    <property type="evidence" value="ECO:0007669"/>
    <property type="project" value="UniProtKB-UniRule"/>
</dbReference>
<dbReference type="UniPathway" id="UPA00148"/>
<accession>A0A267MPV9</accession>
<keyword evidence="11" id="KW-1185">Reference proteome</keyword>
<organism evidence="10 11">
    <name type="scientific">Anaeromicrobium sediminis</name>
    <dbReference type="NCBI Taxonomy" id="1478221"/>
    <lineage>
        <taxon>Bacteria</taxon>
        <taxon>Bacillati</taxon>
        <taxon>Bacillota</taxon>
        <taxon>Clostridia</taxon>
        <taxon>Peptostreptococcales</taxon>
        <taxon>Thermotaleaceae</taxon>
        <taxon>Anaeromicrobium</taxon>
    </lineage>
</organism>
<dbReference type="Proteomes" id="UP000216024">
    <property type="component" value="Unassembled WGS sequence"/>
</dbReference>
<dbReference type="EMBL" id="NIBG01000002">
    <property type="protein sequence ID" value="PAB60770.1"/>
    <property type="molecule type" value="Genomic_DNA"/>
</dbReference>
<evidence type="ECO:0000256" key="4">
    <source>
        <dbReference type="ARBA" id="ARBA00022475"/>
    </source>
</evidence>
<feature type="transmembrane region" description="Helical" evidence="9">
    <location>
        <begin position="156"/>
        <end position="174"/>
    </location>
</feature>
<dbReference type="AlphaFoldDB" id="A0A267MPV9"/>
<evidence type="ECO:0000256" key="8">
    <source>
        <dbReference type="ARBA" id="ARBA00023136"/>
    </source>
</evidence>
<feature type="transmembrane region" description="Helical" evidence="9">
    <location>
        <begin position="50"/>
        <end position="70"/>
    </location>
</feature>
<evidence type="ECO:0000256" key="3">
    <source>
        <dbReference type="ARBA" id="ARBA00006263"/>
    </source>
</evidence>
<evidence type="ECO:0000313" key="10">
    <source>
        <dbReference type="EMBL" id="PAB60770.1"/>
    </source>
</evidence>
<keyword evidence="8 9" id="KW-0472">Membrane</keyword>
<dbReference type="OrthoDB" id="9811967at2"/>
<comment type="caution">
    <text evidence="10">The sequence shown here is derived from an EMBL/GenBank/DDBJ whole genome shotgun (WGS) entry which is preliminary data.</text>
</comment>
<name>A0A267MPV9_9FIRM</name>
<sequence>MLKIVIGYIGDIIFGDPYAIPHPIRFIGKLIRFLEDKLRKFSKDNKGEKLMGCILVLLTVSITYIVTYYLVNIWNIIDNSGYIAKVVETFFIFQILATKSLDVETRKVLKPLKEKNIGEARKFLSYIVGRDTRELNEKEMTRACIETIAESTSDGIIAPLLFIFIGGAPLGMAYKAVNTLDSMVGYKNDKYYYFGWASARVDDIVGFIPARITGIVTIITAFFMRYDCKNAFKIFIRDRLNHKSPNSAHGEAAFAGALQIQIGGTNTYFGKKVYKPTIGDNIKELEVDHINDAIRLMYGVSFVGLLTFLVIF</sequence>
<dbReference type="InterPro" id="IPR004485">
    <property type="entry name" value="Cobalamin_biosynth_CobD/CbiB"/>
</dbReference>
<feature type="transmembrane region" description="Helical" evidence="9">
    <location>
        <begin position="204"/>
        <end position="224"/>
    </location>
</feature>
<reference evidence="10 11" key="1">
    <citation type="submission" date="2017-06" db="EMBL/GenBank/DDBJ databases">
        <title>Draft genome sequence of anaerobic fermentative bacterium Anaeromicrobium sediminis DY2726D isolated from West Pacific Ocean sediments.</title>
        <authorList>
            <person name="Zeng X."/>
        </authorList>
    </citation>
    <scope>NUCLEOTIDE SEQUENCE [LARGE SCALE GENOMIC DNA]</scope>
    <source>
        <strain evidence="10 11">DY2726D</strain>
    </source>
</reference>
<evidence type="ECO:0000256" key="2">
    <source>
        <dbReference type="ARBA" id="ARBA00004953"/>
    </source>
</evidence>
<comment type="function">
    <text evidence="9">Converts cobyric acid to cobinamide by the addition of aminopropanol on the F carboxylic group.</text>
</comment>
<dbReference type="HAMAP" id="MF_00024">
    <property type="entry name" value="CobD_CbiB"/>
    <property type="match status" value="1"/>
</dbReference>
<keyword evidence="7 9" id="KW-1133">Transmembrane helix</keyword>
<evidence type="ECO:0000256" key="1">
    <source>
        <dbReference type="ARBA" id="ARBA00004651"/>
    </source>
</evidence>
<dbReference type="NCBIfam" id="TIGR00380">
    <property type="entry name" value="cobal_cbiB"/>
    <property type="match status" value="1"/>
</dbReference>
<dbReference type="PANTHER" id="PTHR34308:SF1">
    <property type="entry name" value="COBALAMIN BIOSYNTHESIS PROTEIN CBIB"/>
    <property type="match status" value="1"/>
</dbReference>
<dbReference type="Pfam" id="PF03186">
    <property type="entry name" value="CobD_Cbib"/>
    <property type="match status" value="1"/>
</dbReference>
<comment type="pathway">
    <text evidence="2 9">Cofactor biosynthesis; adenosylcobalamin biosynthesis.</text>
</comment>
<proteinExistence type="inferred from homology"/>
<dbReference type="GO" id="GO:0009236">
    <property type="term" value="P:cobalamin biosynthetic process"/>
    <property type="evidence" value="ECO:0007669"/>
    <property type="project" value="UniProtKB-UniRule"/>
</dbReference>